<organism evidence="1 2">
    <name type="scientific">Penstemon smallii</name>
    <dbReference type="NCBI Taxonomy" id="265156"/>
    <lineage>
        <taxon>Eukaryota</taxon>
        <taxon>Viridiplantae</taxon>
        <taxon>Streptophyta</taxon>
        <taxon>Embryophyta</taxon>
        <taxon>Tracheophyta</taxon>
        <taxon>Spermatophyta</taxon>
        <taxon>Magnoliopsida</taxon>
        <taxon>eudicotyledons</taxon>
        <taxon>Gunneridae</taxon>
        <taxon>Pentapetalae</taxon>
        <taxon>asterids</taxon>
        <taxon>lamiids</taxon>
        <taxon>Lamiales</taxon>
        <taxon>Plantaginaceae</taxon>
        <taxon>Cheloneae</taxon>
        <taxon>Penstemon</taxon>
    </lineage>
</organism>
<evidence type="ECO:0000313" key="1">
    <source>
        <dbReference type="EMBL" id="KAL3814020.1"/>
    </source>
</evidence>
<comment type="caution">
    <text evidence="1">The sequence shown here is derived from an EMBL/GenBank/DDBJ whole genome shotgun (WGS) entry which is preliminary data.</text>
</comment>
<dbReference type="EMBL" id="JBJXBP010000008">
    <property type="protein sequence ID" value="KAL3814020.1"/>
    <property type="molecule type" value="Genomic_DNA"/>
</dbReference>
<gene>
    <name evidence="1" type="ORF">ACJIZ3_015288</name>
</gene>
<sequence length="61" mass="7505">MKTKNLFIDIYYDYMLLSTTYIPFPRHLISFSCSHVGFYKIWLLMILQKRHPMLKQFEMIV</sequence>
<name>A0ABD3RUM9_9LAMI</name>
<evidence type="ECO:0000313" key="2">
    <source>
        <dbReference type="Proteomes" id="UP001634393"/>
    </source>
</evidence>
<keyword evidence="2" id="KW-1185">Reference proteome</keyword>
<accession>A0ABD3RUM9</accession>
<dbReference type="AlphaFoldDB" id="A0ABD3RUM9"/>
<reference evidence="1 2" key="1">
    <citation type="submission" date="2024-12" db="EMBL/GenBank/DDBJ databases">
        <title>The unique morphological basis and parallel evolutionary history of personate flowers in Penstemon.</title>
        <authorList>
            <person name="Depatie T.H."/>
            <person name="Wessinger C.A."/>
        </authorList>
    </citation>
    <scope>NUCLEOTIDE SEQUENCE [LARGE SCALE GENOMIC DNA]</scope>
    <source>
        <strain evidence="1">WTNN_2</strain>
        <tissue evidence="1">Leaf</tissue>
    </source>
</reference>
<proteinExistence type="predicted"/>
<dbReference type="Proteomes" id="UP001634393">
    <property type="component" value="Unassembled WGS sequence"/>
</dbReference>
<protein>
    <submittedName>
        <fullName evidence="1">Uncharacterized protein</fullName>
    </submittedName>
</protein>